<evidence type="ECO:0000313" key="4">
    <source>
        <dbReference type="Proteomes" id="UP001340816"/>
    </source>
</evidence>
<gene>
    <name evidence="3" type="ORF">OHB35_32445</name>
</gene>
<name>A0ABZ1HWH2_STRPH</name>
<reference evidence="3 4" key="1">
    <citation type="submission" date="2022-10" db="EMBL/GenBank/DDBJ databases">
        <title>The complete genomes of actinobacterial strains from the NBC collection.</title>
        <authorList>
            <person name="Joergensen T.S."/>
            <person name="Alvarez Arevalo M."/>
            <person name="Sterndorff E.B."/>
            <person name="Faurdal D."/>
            <person name="Vuksanovic O."/>
            <person name="Mourched A.-S."/>
            <person name="Charusanti P."/>
            <person name="Shaw S."/>
            <person name="Blin K."/>
            <person name="Weber T."/>
        </authorList>
    </citation>
    <scope>NUCLEOTIDE SEQUENCE [LARGE SCALE GENOMIC DNA]</scope>
    <source>
        <strain evidence="3 4">NBC 01752</strain>
    </source>
</reference>
<keyword evidence="4" id="KW-1185">Reference proteome</keyword>
<evidence type="ECO:0000313" key="3">
    <source>
        <dbReference type="EMBL" id="WSD21773.1"/>
    </source>
</evidence>
<protein>
    <submittedName>
        <fullName evidence="3">DUF3592 domain-containing protein</fullName>
    </submittedName>
</protein>
<evidence type="ECO:0000256" key="2">
    <source>
        <dbReference type="SAM" id="Phobius"/>
    </source>
</evidence>
<dbReference type="Proteomes" id="UP001340816">
    <property type="component" value="Chromosome"/>
</dbReference>
<keyword evidence="2" id="KW-0472">Membrane</keyword>
<keyword evidence="2" id="KW-0812">Transmembrane</keyword>
<dbReference type="EMBL" id="CP109135">
    <property type="protein sequence ID" value="WSD21773.1"/>
    <property type="molecule type" value="Genomic_DNA"/>
</dbReference>
<keyword evidence="2" id="KW-1133">Transmembrane helix</keyword>
<feature type="transmembrane region" description="Helical" evidence="2">
    <location>
        <begin position="6"/>
        <end position="24"/>
    </location>
</feature>
<feature type="region of interest" description="Disordered" evidence="1">
    <location>
        <begin position="153"/>
        <end position="176"/>
    </location>
</feature>
<sequence>MDFMFYAVPGLIMAVTVFLAVRVIRRALGLRRAWNSGLTAEARCLRTYTTTSGGSGDSSVRTTLHHVYEFTARDGRTIRFEEEDGPGTTLEGDIVVVHYAEGETVKATAQAPSHVRNTAATVGILTFLSVVVVFCVGFMVTYSEAFGDNSFMDDDPSVSKVDEPPSVDDGSYSEMP</sequence>
<proteinExistence type="predicted"/>
<organism evidence="3 4">
    <name type="scientific">Streptomyces phaeochromogenes</name>
    <dbReference type="NCBI Taxonomy" id="1923"/>
    <lineage>
        <taxon>Bacteria</taxon>
        <taxon>Bacillati</taxon>
        <taxon>Actinomycetota</taxon>
        <taxon>Actinomycetes</taxon>
        <taxon>Kitasatosporales</taxon>
        <taxon>Streptomycetaceae</taxon>
        <taxon>Streptomyces</taxon>
        <taxon>Streptomyces phaeochromogenes group</taxon>
    </lineage>
</organism>
<evidence type="ECO:0000256" key="1">
    <source>
        <dbReference type="SAM" id="MobiDB-lite"/>
    </source>
</evidence>
<accession>A0ABZ1HWH2</accession>
<feature type="transmembrane region" description="Helical" evidence="2">
    <location>
        <begin position="119"/>
        <end position="142"/>
    </location>
</feature>